<dbReference type="PANTHER" id="PTHR37417:SF3">
    <property type="entry name" value="MYOSIN-CROSSREACTIVE PROTEIN"/>
    <property type="match status" value="1"/>
</dbReference>
<reference evidence="2" key="2">
    <citation type="submission" date="2020-09" db="EMBL/GenBank/DDBJ databases">
        <authorList>
            <person name="Sun Q."/>
            <person name="Ohkuma M."/>
        </authorList>
    </citation>
    <scope>NUCLEOTIDE SEQUENCE</scope>
    <source>
        <strain evidence="2">JCM 3346</strain>
    </source>
</reference>
<dbReference type="EMBL" id="BMRJ01000001">
    <property type="protein sequence ID" value="GGR17021.1"/>
    <property type="molecule type" value="Genomic_DNA"/>
</dbReference>
<dbReference type="GO" id="GO:0006631">
    <property type="term" value="P:fatty acid metabolic process"/>
    <property type="evidence" value="ECO:0007669"/>
    <property type="project" value="InterPro"/>
</dbReference>
<sequence length="606" mass="68315">MYYSTGNYEAFARPRKPERSDRASAWFVGAGLASMSSALFMIRDGQLPGERITILERLPLPGGALDGIKKPAKGFVIRGGREMEDHMECLWDAFRTVPSLEIEGASVLDEFFWLNKDDPNFSLCRVTEQQGQDAHTNNLFGLNDTAQKDIVRIFLATREEMERKRIDEVFSKDFLESNFWLYWRTMFAFEEWHSALEMKLYLHRFVHHIGGLPDLSALKFTKYNQYESLVLPMYRWLLDQGVTFHFDTQVTDIDFAIDGDEPDASKRATRIHWVQDGVEGGVDLGDDDLVLATIGGLTENSNEGDQHTPAKLDESPAAGWALWQNIAAKHSSFGRPEVFCGDIAKTKWESATVTTLDERIPEYIRRIAKRDPFSGRVVTGGIVTARDSAWLMSWTVNRQPHFKQQPADQIVVWVYGLFVDVPGDYTGKTLQESTGEEITREWLYHLGVPVEEIDGLAAEAASCVPVMMPYVTSFFMPREAGDRPAVVPAGAQNFAFIGQFAETTRDCIFTTEYSVRTGMEAAYQLLGVDRGVPEVFGSTYDVRWLLNATSRLRDGAEVGLPGPKFLRERLFAKLDGTQIGELLTDYALIPERGATTKRERSDDAVE</sequence>
<dbReference type="Gene3D" id="3.50.50.60">
    <property type="entry name" value="FAD/NAD(P)-binding domain"/>
    <property type="match status" value="3"/>
</dbReference>
<reference evidence="2" key="1">
    <citation type="journal article" date="2014" name="Int. J. Syst. Evol. Microbiol.">
        <title>Complete genome sequence of Corynebacterium casei LMG S-19264T (=DSM 44701T), isolated from a smear-ripened cheese.</title>
        <authorList>
            <consortium name="US DOE Joint Genome Institute (JGI-PGF)"/>
            <person name="Walter F."/>
            <person name="Albersmeier A."/>
            <person name="Kalinowski J."/>
            <person name="Ruckert C."/>
        </authorList>
    </citation>
    <scope>NUCLEOTIDE SEQUENCE</scope>
    <source>
        <strain evidence="2">JCM 3346</strain>
    </source>
</reference>
<dbReference type="InterPro" id="IPR036188">
    <property type="entry name" value="FAD/NAD-bd_sf"/>
</dbReference>
<evidence type="ECO:0000256" key="1">
    <source>
        <dbReference type="SAM" id="Phobius"/>
    </source>
</evidence>
<dbReference type="PANTHER" id="PTHR37417">
    <property type="entry name" value="67 KDA MYOSIN-CROSS-REACTIVE ANTIGEN FAMILY PROTEIN (AFU_ORTHOLOGUE AFUA_5G09970)"/>
    <property type="match status" value="1"/>
</dbReference>
<evidence type="ECO:0000313" key="2">
    <source>
        <dbReference type="EMBL" id="GGR17021.1"/>
    </source>
</evidence>
<dbReference type="GO" id="GO:0050151">
    <property type="term" value="F:oleate hydratase activity"/>
    <property type="evidence" value="ECO:0007669"/>
    <property type="project" value="InterPro"/>
</dbReference>
<name>A0A918CCC1_AGRME</name>
<feature type="transmembrane region" description="Helical" evidence="1">
    <location>
        <begin position="23"/>
        <end position="42"/>
    </location>
</feature>
<dbReference type="Pfam" id="PF06100">
    <property type="entry name" value="MCRA"/>
    <property type="match status" value="1"/>
</dbReference>
<dbReference type="AlphaFoldDB" id="A0A918CCC1"/>
<comment type="caution">
    <text evidence="2">The sequence shown here is derived from an EMBL/GenBank/DDBJ whole genome shotgun (WGS) entry which is preliminary data.</text>
</comment>
<evidence type="ECO:0000313" key="3">
    <source>
        <dbReference type="Proteomes" id="UP000610303"/>
    </source>
</evidence>
<keyword evidence="1" id="KW-1133">Transmembrane helix</keyword>
<dbReference type="Proteomes" id="UP000610303">
    <property type="component" value="Unassembled WGS sequence"/>
</dbReference>
<keyword evidence="1" id="KW-0472">Membrane</keyword>
<accession>A0A918CCC1</accession>
<proteinExistence type="predicted"/>
<dbReference type="NCBIfam" id="NF010584">
    <property type="entry name" value="PRK13977.1"/>
    <property type="match status" value="1"/>
</dbReference>
<dbReference type="GO" id="GO:0071949">
    <property type="term" value="F:FAD binding"/>
    <property type="evidence" value="ECO:0007669"/>
    <property type="project" value="InterPro"/>
</dbReference>
<dbReference type="SUPFAM" id="SSF51905">
    <property type="entry name" value="FAD/NAD(P)-binding domain"/>
    <property type="match status" value="1"/>
</dbReference>
<dbReference type="RefSeq" id="WP_189083915.1">
    <property type="nucleotide sequence ID" value="NZ_BMRJ01000001.1"/>
</dbReference>
<organism evidence="2 3">
    <name type="scientific">Agromyces mediolanus</name>
    <name type="common">Corynebacterium mediolanum</name>
    <dbReference type="NCBI Taxonomy" id="41986"/>
    <lineage>
        <taxon>Bacteria</taxon>
        <taxon>Bacillati</taxon>
        <taxon>Actinomycetota</taxon>
        <taxon>Actinomycetes</taxon>
        <taxon>Micrococcales</taxon>
        <taxon>Microbacteriaceae</taxon>
        <taxon>Agromyces</taxon>
    </lineage>
</organism>
<gene>
    <name evidence="2" type="ORF">GCM10010196_07220</name>
</gene>
<protein>
    <submittedName>
        <fullName evidence="2">Oleate hydratase</fullName>
    </submittedName>
</protein>
<keyword evidence="1" id="KW-0812">Transmembrane</keyword>
<keyword evidence="3" id="KW-1185">Reference proteome</keyword>
<dbReference type="InterPro" id="IPR010354">
    <property type="entry name" value="Oleate_hydratase"/>
</dbReference>